<feature type="domain" description="RING-type" evidence="5">
    <location>
        <begin position="80"/>
        <end position="129"/>
    </location>
</feature>
<evidence type="ECO:0000259" key="6">
    <source>
        <dbReference type="PROSITE" id="PS50865"/>
    </source>
</evidence>
<dbReference type="PANTHER" id="PTHR45011">
    <property type="entry name" value="DAP3-BINDING CELL DEATH ENHANCER 1"/>
    <property type="match status" value="1"/>
</dbReference>
<dbReference type="Proteomes" id="UP001224775">
    <property type="component" value="Unassembled WGS sequence"/>
</dbReference>
<accession>A0AAD8YDU6</accession>
<name>A0AAD8YDU6_9STRA</name>
<dbReference type="PROSITE" id="PS01360">
    <property type="entry name" value="ZF_MYND_1"/>
    <property type="match status" value="1"/>
</dbReference>
<dbReference type="PROSITE" id="PS50865">
    <property type="entry name" value="ZF_MYND_2"/>
    <property type="match status" value="1"/>
</dbReference>
<comment type="caution">
    <text evidence="7">The sequence shown here is derived from an EMBL/GenBank/DDBJ whole genome shotgun (WGS) entry which is preliminary data.</text>
</comment>
<evidence type="ECO:0000256" key="4">
    <source>
        <dbReference type="PROSITE-ProRule" id="PRU00134"/>
    </source>
</evidence>
<dbReference type="GO" id="GO:0005737">
    <property type="term" value="C:cytoplasm"/>
    <property type="evidence" value="ECO:0007669"/>
    <property type="project" value="UniProtKB-ARBA"/>
</dbReference>
<reference evidence="7" key="1">
    <citation type="submission" date="2023-06" db="EMBL/GenBank/DDBJ databases">
        <title>Survivors Of The Sea: Transcriptome response of Skeletonema marinoi to long-term dormancy.</title>
        <authorList>
            <person name="Pinder M.I.M."/>
            <person name="Kourtchenko O."/>
            <person name="Robertson E.K."/>
            <person name="Larsson T."/>
            <person name="Maumus F."/>
            <person name="Osuna-Cruz C.M."/>
            <person name="Vancaester E."/>
            <person name="Stenow R."/>
            <person name="Vandepoele K."/>
            <person name="Ploug H."/>
            <person name="Bruchert V."/>
            <person name="Godhe A."/>
            <person name="Topel M."/>
        </authorList>
    </citation>
    <scope>NUCLEOTIDE SEQUENCE</scope>
    <source>
        <strain evidence="7">R05AC</strain>
    </source>
</reference>
<dbReference type="SUPFAM" id="SSF81901">
    <property type="entry name" value="HCP-like"/>
    <property type="match status" value="1"/>
</dbReference>
<dbReference type="Pfam" id="PF01753">
    <property type="entry name" value="zf-MYND"/>
    <property type="match status" value="1"/>
</dbReference>
<dbReference type="SMART" id="SM00671">
    <property type="entry name" value="SEL1"/>
    <property type="match status" value="3"/>
</dbReference>
<dbReference type="InterPro" id="IPR013083">
    <property type="entry name" value="Znf_RING/FYVE/PHD"/>
</dbReference>
<dbReference type="GO" id="GO:0008270">
    <property type="term" value="F:zinc ion binding"/>
    <property type="evidence" value="ECO:0007669"/>
    <property type="project" value="UniProtKB-KW"/>
</dbReference>
<evidence type="ECO:0000256" key="3">
    <source>
        <dbReference type="ARBA" id="ARBA00022833"/>
    </source>
</evidence>
<keyword evidence="3" id="KW-0862">Zinc</keyword>
<keyword evidence="1" id="KW-0479">Metal-binding</keyword>
<dbReference type="PANTHER" id="PTHR45011:SF1">
    <property type="entry name" value="DAP3-BINDING CELL DEATH ENHANCER 1"/>
    <property type="match status" value="1"/>
</dbReference>
<sequence length="301" mass="34443">MATADLEAEVAEMSCASCGIAEIDDIKLMECNVCDLVRYCSVKCQRDHIPQHLQVCKKRAFELRDEILFKQPESSHLGDCPICCLPLSIYKKNFTLYSCCSKRLCNGCMYANKLRQIEGRLEETCPFCRQLMPDTDEEVKMNLMRRIEANDPIAMHEIGMMRYLEGDYEAAFDYWTKSAELGDVVAQYNLTTLYFEGEGVEKDEKKELYHLEEAAIGGHPVARYNLGCYEEEHERIERAVKHYIIAANLGHDKSIQALKECYADGTISKEDFAAALRGHQTAVDETKSQQREEATIFFVKH</sequence>
<evidence type="ECO:0000259" key="5">
    <source>
        <dbReference type="PROSITE" id="PS50089"/>
    </source>
</evidence>
<dbReference type="SUPFAM" id="SSF144232">
    <property type="entry name" value="HIT/MYND zinc finger-like"/>
    <property type="match status" value="1"/>
</dbReference>
<protein>
    <submittedName>
        <fullName evidence="7">Sel1-like repeat family protein</fullName>
    </submittedName>
</protein>
<gene>
    <name evidence="7" type="ORF">QTG54_005555</name>
</gene>
<keyword evidence="8" id="KW-1185">Reference proteome</keyword>
<dbReference type="Gene3D" id="3.30.40.10">
    <property type="entry name" value="Zinc/RING finger domain, C3HC4 (zinc finger)"/>
    <property type="match status" value="1"/>
</dbReference>
<evidence type="ECO:0000313" key="8">
    <source>
        <dbReference type="Proteomes" id="UP001224775"/>
    </source>
</evidence>
<dbReference type="InterPro" id="IPR002893">
    <property type="entry name" value="Znf_MYND"/>
</dbReference>
<keyword evidence="2 4" id="KW-0863">Zinc-finger</keyword>
<evidence type="ECO:0000256" key="2">
    <source>
        <dbReference type="ARBA" id="ARBA00022771"/>
    </source>
</evidence>
<evidence type="ECO:0000313" key="7">
    <source>
        <dbReference type="EMBL" id="KAK1743958.1"/>
    </source>
</evidence>
<dbReference type="InterPro" id="IPR052748">
    <property type="entry name" value="ISR_Activator"/>
</dbReference>
<dbReference type="PROSITE" id="PS50089">
    <property type="entry name" value="ZF_RING_2"/>
    <property type="match status" value="1"/>
</dbReference>
<dbReference type="Gene3D" id="1.25.40.10">
    <property type="entry name" value="Tetratricopeptide repeat domain"/>
    <property type="match status" value="1"/>
</dbReference>
<dbReference type="InterPro" id="IPR006597">
    <property type="entry name" value="Sel1-like"/>
</dbReference>
<evidence type="ECO:0000256" key="1">
    <source>
        <dbReference type="ARBA" id="ARBA00022723"/>
    </source>
</evidence>
<dbReference type="Gene3D" id="6.10.140.2220">
    <property type="match status" value="1"/>
</dbReference>
<organism evidence="7 8">
    <name type="scientific">Skeletonema marinoi</name>
    <dbReference type="NCBI Taxonomy" id="267567"/>
    <lineage>
        <taxon>Eukaryota</taxon>
        <taxon>Sar</taxon>
        <taxon>Stramenopiles</taxon>
        <taxon>Ochrophyta</taxon>
        <taxon>Bacillariophyta</taxon>
        <taxon>Coscinodiscophyceae</taxon>
        <taxon>Thalassiosirophycidae</taxon>
        <taxon>Thalassiosirales</taxon>
        <taxon>Skeletonemataceae</taxon>
        <taxon>Skeletonema</taxon>
        <taxon>Skeletonema marinoi-dohrnii complex</taxon>
    </lineage>
</organism>
<dbReference type="EMBL" id="JATAAI010000008">
    <property type="protein sequence ID" value="KAK1743958.1"/>
    <property type="molecule type" value="Genomic_DNA"/>
</dbReference>
<dbReference type="InterPro" id="IPR001841">
    <property type="entry name" value="Znf_RING"/>
</dbReference>
<dbReference type="AlphaFoldDB" id="A0AAD8YDU6"/>
<dbReference type="Pfam" id="PF08238">
    <property type="entry name" value="Sel1"/>
    <property type="match status" value="3"/>
</dbReference>
<feature type="domain" description="MYND-type" evidence="6">
    <location>
        <begin position="15"/>
        <end position="56"/>
    </location>
</feature>
<dbReference type="InterPro" id="IPR011990">
    <property type="entry name" value="TPR-like_helical_dom_sf"/>
</dbReference>
<proteinExistence type="predicted"/>